<dbReference type="PANTHER" id="PTHR45622">
    <property type="entry name" value="UBIQUITIN-PROTEIN LIGASE E3A-RELATED"/>
    <property type="match status" value="1"/>
</dbReference>
<evidence type="ECO:0000313" key="7">
    <source>
        <dbReference type="EMBL" id="MCN9243590.1"/>
    </source>
</evidence>
<dbReference type="SUPFAM" id="SSF49373">
    <property type="entry name" value="Invasin/intimin cell-adhesion fragments"/>
    <property type="match status" value="1"/>
</dbReference>
<dbReference type="InterPro" id="IPR008964">
    <property type="entry name" value="Invasin/intimin_cell_adhesion"/>
</dbReference>
<evidence type="ECO:0000259" key="5">
    <source>
        <dbReference type="Pfam" id="PF24346"/>
    </source>
</evidence>
<evidence type="ECO:0000259" key="4">
    <source>
        <dbReference type="Pfam" id="PF16640"/>
    </source>
</evidence>
<feature type="compositionally biased region" description="Basic and acidic residues" evidence="2">
    <location>
        <begin position="658"/>
        <end position="678"/>
    </location>
</feature>
<dbReference type="Pfam" id="PF25390">
    <property type="entry name" value="WD40_RLD"/>
    <property type="match status" value="1"/>
</dbReference>
<protein>
    <submittedName>
        <fullName evidence="7">Ig-like domain repeat protein</fullName>
    </submittedName>
</protein>
<evidence type="ECO:0000259" key="6">
    <source>
        <dbReference type="Pfam" id="PF25390"/>
    </source>
</evidence>
<evidence type="ECO:0000256" key="2">
    <source>
        <dbReference type="SAM" id="MobiDB-lite"/>
    </source>
</evidence>
<evidence type="ECO:0000256" key="1">
    <source>
        <dbReference type="ARBA" id="ARBA00022737"/>
    </source>
</evidence>
<dbReference type="InterPro" id="IPR047589">
    <property type="entry name" value="DUF11_rpt"/>
</dbReference>
<dbReference type="SUPFAM" id="SSF50985">
    <property type="entry name" value="RCC1/BLIP-II"/>
    <property type="match status" value="2"/>
</dbReference>
<dbReference type="NCBIfam" id="TIGR01451">
    <property type="entry name" value="B_ant_repeat"/>
    <property type="match status" value="1"/>
</dbReference>
<keyword evidence="3" id="KW-0732">Signal</keyword>
<dbReference type="Pfam" id="PF24346">
    <property type="entry name" value="DUF7507"/>
    <property type="match status" value="1"/>
</dbReference>
<dbReference type="Pfam" id="PF13540">
    <property type="entry name" value="RCC1_2"/>
    <property type="match status" value="1"/>
</dbReference>
<dbReference type="Proteomes" id="UP001523219">
    <property type="component" value="Unassembled WGS sequence"/>
</dbReference>
<feature type="region of interest" description="Disordered" evidence="2">
    <location>
        <begin position="641"/>
        <end position="678"/>
    </location>
</feature>
<dbReference type="InterPro" id="IPR051709">
    <property type="entry name" value="Ub-ligase/GTPase-reg"/>
</dbReference>
<dbReference type="Pfam" id="PF16640">
    <property type="entry name" value="Big_3_5"/>
    <property type="match status" value="1"/>
</dbReference>
<feature type="chain" id="PRO_5046703392" evidence="3">
    <location>
        <begin position="31"/>
        <end position="678"/>
    </location>
</feature>
<sequence length="678" mass="68843">MKPQQGGRARAALAALVAALVAALCLTGLAAPSASAQQSPPTDIALAWGYNEFGQLGDGTTTDRTTPVNVHLPAGTQLTAIAGGFFHSLALTSDGRVLAWGDNSAGDLGDSTTVSSSTPVEVHLPAGTQATAIAGGGLHSLAVTSDGRVFAWGLNNVGQLGDGTTTSSSTPVEVHLPAGVQATAVAAGQRHSLALTSDGRVFAWGDNGSGQLGDGTTTNRLTPVEVHLPAGTQATAISGGFDHSLALTPDGRVLAWGDNGFGQLGDGTTTSSSTPVEVLLPAGTRATAIAGNNGYHSLAVTSDGRVLAWGRNGLGQLGDGTTVNSSTPVEVLLPVGTQATAVATGYDHSLALTSDGRVLAWGNGRFGELGDGTTASSSTPVETLLPAGVHATAIAAGNYHSLALAVRAASTTTLTASPTTAAPGQPVTLTAHVTCTSGTPTGGEVIFFDGTTQIGTATVDAQGNATLTTTDLGVGTHEITAHFQGMGDCPASVSEPVTVTVAVVPVASLTLDKRVVSEGPFRVGDRVEYAYMVTNTGNTELHNVTVTDDLVTQVTCDTTTLAPGQSTTCHGSHTITRADVTPCKQAKERGGDKGKGHGKHQVMRCEVTNTAHATATDPTGLQVTSNEATATIIVKVEKKREKEKEHCRKHHGGHKKVYGGDRCDDHDGGHHHRVAEDA</sequence>
<evidence type="ECO:0000313" key="8">
    <source>
        <dbReference type="Proteomes" id="UP001523219"/>
    </source>
</evidence>
<keyword evidence="8" id="KW-1185">Reference proteome</keyword>
<dbReference type="PRINTS" id="PR00633">
    <property type="entry name" value="RCCNDNSATION"/>
</dbReference>
<dbReference type="EMBL" id="JAMWMR010000023">
    <property type="protein sequence ID" value="MCN9243590.1"/>
    <property type="molecule type" value="Genomic_DNA"/>
</dbReference>
<feature type="domain" description="Bacterial Ig-like" evidence="4">
    <location>
        <begin position="414"/>
        <end position="502"/>
    </location>
</feature>
<evidence type="ECO:0000256" key="3">
    <source>
        <dbReference type="SAM" id="SignalP"/>
    </source>
</evidence>
<feature type="signal peptide" evidence="3">
    <location>
        <begin position="1"/>
        <end position="30"/>
    </location>
</feature>
<dbReference type="InterPro" id="IPR000408">
    <property type="entry name" value="Reg_chr_condens"/>
</dbReference>
<accession>A0ABT0ZJ35</accession>
<organism evidence="7 8">
    <name type="scientific">Streptomyces macrolidinus</name>
    <dbReference type="NCBI Taxonomy" id="2952607"/>
    <lineage>
        <taxon>Bacteria</taxon>
        <taxon>Bacillati</taxon>
        <taxon>Actinomycetota</taxon>
        <taxon>Actinomycetes</taxon>
        <taxon>Kitasatosporales</taxon>
        <taxon>Streptomycetaceae</taxon>
        <taxon>Streptomyces</taxon>
    </lineage>
</organism>
<comment type="caution">
    <text evidence="7">The sequence shown here is derived from an EMBL/GenBank/DDBJ whole genome shotgun (WGS) entry which is preliminary data.</text>
</comment>
<dbReference type="PROSITE" id="PS50012">
    <property type="entry name" value="RCC1_3"/>
    <property type="match status" value="7"/>
</dbReference>
<feature type="domain" description="RCC1-like" evidence="6">
    <location>
        <begin position="119"/>
        <end position="405"/>
    </location>
</feature>
<feature type="domain" description="DUF7507" evidence="5">
    <location>
        <begin position="508"/>
        <end position="581"/>
    </location>
</feature>
<dbReference type="PANTHER" id="PTHR45622:SF70">
    <property type="entry name" value="SECRETION-REGULATING GUANINE NUCLEOTIDE EXCHANGE FACTOR"/>
    <property type="match status" value="1"/>
</dbReference>
<name>A0ABT0ZJ35_9ACTN</name>
<reference evidence="7 8" key="1">
    <citation type="submission" date="2022-05" db="EMBL/GenBank/DDBJ databases">
        <title>Streptomyces sp. nov. RY43-2 isolated from soil of a peat swamp forest.</title>
        <authorList>
            <person name="Kanchanasin P."/>
            <person name="Tanasupawat S."/>
            <person name="Phongsopitanun W."/>
        </authorList>
    </citation>
    <scope>NUCLEOTIDE SEQUENCE [LARGE SCALE GENOMIC DNA]</scope>
    <source>
        <strain evidence="7 8">RY43-2</strain>
    </source>
</reference>
<proteinExistence type="predicted"/>
<gene>
    <name evidence="7" type="ORF">NGF19_22840</name>
</gene>
<dbReference type="InterPro" id="IPR032109">
    <property type="entry name" value="Big_3_5"/>
</dbReference>
<dbReference type="PROSITE" id="PS00626">
    <property type="entry name" value="RCC1_2"/>
    <property type="match status" value="5"/>
</dbReference>
<dbReference type="RefSeq" id="WP_252427038.1">
    <property type="nucleotide sequence ID" value="NZ_JAMWMR010000023.1"/>
</dbReference>
<feature type="compositionally biased region" description="Basic residues" evidence="2">
    <location>
        <begin position="647"/>
        <end position="657"/>
    </location>
</feature>
<keyword evidence="1" id="KW-0677">Repeat</keyword>
<dbReference type="Gene3D" id="2.130.10.30">
    <property type="entry name" value="Regulator of chromosome condensation 1/beta-lactamase-inhibitor protein II"/>
    <property type="match status" value="2"/>
</dbReference>
<dbReference type="InterPro" id="IPR058923">
    <property type="entry name" value="RCC1-like_dom"/>
</dbReference>
<dbReference type="InterPro" id="IPR009091">
    <property type="entry name" value="RCC1/BLIP-II"/>
</dbReference>
<dbReference type="InterPro" id="IPR055354">
    <property type="entry name" value="DUF7507"/>
</dbReference>